<dbReference type="AlphaFoldDB" id="K5W0G1"/>
<feature type="region of interest" description="Disordered" evidence="1">
    <location>
        <begin position="62"/>
        <end position="102"/>
    </location>
</feature>
<reference evidence="2 3" key="1">
    <citation type="journal article" date="2012" name="BMC Genomics">
        <title>Comparative genomics of the white-rot fungi, Phanerochaete carnosa and P. chrysosporium, to elucidate the genetic basis of the distinct wood types they colonize.</title>
        <authorList>
            <person name="Suzuki H."/>
            <person name="MacDonald J."/>
            <person name="Syed K."/>
            <person name="Salamov A."/>
            <person name="Hori C."/>
            <person name="Aerts A."/>
            <person name="Henrissat B."/>
            <person name="Wiebenga A."/>
            <person name="vanKuyk P.A."/>
            <person name="Barry K."/>
            <person name="Lindquist E."/>
            <person name="LaButti K."/>
            <person name="Lapidus A."/>
            <person name="Lucas S."/>
            <person name="Coutinho P."/>
            <person name="Gong Y."/>
            <person name="Samejima M."/>
            <person name="Mahadevan R."/>
            <person name="Abou-Zaid M."/>
            <person name="de Vries R.P."/>
            <person name="Igarashi K."/>
            <person name="Yadav J.S."/>
            <person name="Grigoriev I.V."/>
            <person name="Master E.R."/>
        </authorList>
    </citation>
    <scope>NUCLEOTIDE SEQUENCE [LARGE SCALE GENOMIC DNA]</scope>
    <source>
        <strain evidence="2 3">HHB-10118-sp</strain>
    </source>
</reference>
<dbReference type="InParanoid" id="K5W0G1"/>
<proteinExistence type="predicted"/>
<organism evidence="2 3">
    <name type="scientific">Phanerochaete carnosa (strain HHB-10118-sp)</name>
    <name type="common">White-rot fungus</name>
    <name type="synonym">Peniophora carnosa</name>
    <dbReference type="NCBI Taxonomy" id="650164"/>
    <lineage>
        <taxon>Eukaryota</taxon>
        <taxon>Fungi</taxon>
        <taxon>Dikarya</taxon>
        <taxon>Basidiomycota</taxon>
        <taxon>Agaricomycotina</taxon>
        <taxon>Agaricomycetes</taxon>
        <taxon>Polyporales</taxon>
        <taxon>Phanerochaetaceae</taxon>
        <taxon>Phanerochaete</taxon>
    </lineage>
</organism>
<name>K5W0G1_PHACS</name>
<dbReference type="GeneID" id="18911325"/>
<protein>
    <submittedName>
        <fullName evidence="2">Uncharacterized protein</fullName>
    </submittedName>
</protein>
<dbReference type="Proteomes" id="UP000008370">
    <property type="component" value="Unassembled WGS sequence"/>
</dbReference>
<feature type="compositionally biased region" description="Acidic residues" evidence="1">
    <location>
        <begin position="92"/>
        <end position="102"/>
    </location>
</feature>
<dbReference type="EMBL" id="JH930475">
    <property type="protein sequence ID" value="EKM52344.1"/>
    <property type="molecule type" value="Genomic_DNA"/>
</dbReference>
<dbReference type="HOGENOM" id="CLU_2278433_0_0_1"/>
<evidence type="ECO:0000256" key="1">
    <source>
        <dbReference type="SAM" id="MobiDB-lite"/>
    </source>
</evidence>
<keyword evidence="3" id="KW-1185">Reference proteome</keyword>
<dbReference type="KEGG" id="pco:PHACADRAFT_198406"/>
<gene>
    <name evidence="2" type="ORF">PHACADRAFT_198406</name>
</gene>
<evidence type="ECO:0000313" key="3">
    <source>
        <dbReference type="Proteomes" id="UP000008370"/>
    </source>
</evidence>
<sequence length="102" mass="11426">MSLRKALHHEASARHTRRVRELDGRVESDLFEPVPAHVPNVSNASHDGWVKWREDMIAQDKRDFPKGNLGGGFLEDDDDSVPALSMRGEGTSELDDELFSAL</sequence>
<evidence type="ECO:0000313" key="2">
    <source>
        <dbReference type="EMBL" id="EKM52344.1"/>
    </source>
</evidence>
<dbReference type="RefSeq" id="XP_007398694.1">
    <property type="nucleotide sequence ID" value="XM_007398632.1"/>
</dbReference>
<accession>K5W0G1</accession>